<dbReference type="Proteomes" id="UP001314263">
    <property type="component" value="Unassembled WGS sequence"/>
</dbReference>
<gene>
    <name evidence="1" type="ORF">CVIRNUC_004323</name>
</gene>
<reference evidence="1 2" key="1">
    <citation type="submission" date="2023-10" db="EMBL/GenBank/DDBJ databases">
        <authorList>
            <person name="Maclean D."/>
            <person name="Macfadyen A."/>
        </authorList>
    </citation>
    <scope>NUCLEOTIDE SEQUENCE [LARGE SCALE GENOMIC DNA]</scope>
</reference>
<proteinExistence type="predicted"/>
<dbReference type="Gene3D" id="3.40.395.10">
    <property type="entry name" value="Adenoviral Proteinase, Chain A"/>
    <property type="match status" value="1"/>
</dbReference>
<dbReference type="EMBL" id="CAUYUE010000005">
    <property type="protein sequence ID" value="CAK0775947.1"/>
    <property type="molecule type" value="Genomic_DNA"/>
</dbReference>
<protein>
    <recommendedName>
        <fullName evidence="3">Ubiquitin-like protease family profile domain-containing protein</fullName>
    </recommendedName>
</protein>
<dbReference type="SUPFAM" id="SSF54001">
    <property type="entry name" value="Cysteine proteinases"/>
    <property type="match status" value="1"/>
</dbReference>
<dbReference type="AlphaFoldDB" id="A0AAV1I1Z8"/>
<accession>A0AAV1I1Z8</accession>
<keyword evidence="2" id="KW-1185">Reference proteome</keyword>
<dbReference type="InterPro" id="IPR038765">
    <property type="entry name" value="Papain-like_cys_pep_sf"/>
</dbReference>
<name>A0AAV1I1Z8_9CHLO</name>
<sequence length="491" mass="56189">MHMWRLKTRSDTAPSKAFASLIKASRNQQRLSEKQLEKLTELLKDHGDKFSDRFVLDTVWKGGPPNLTVFALLLEDARLASRTDDTDRDCLERLCLAVQDDLTSSEMDRYCELVEPHRPLNATKGDGTTIMHFCMTHRVNLRFMQRLHLRGASLDTEDSYGKTPIVLGALCLKPEHGLYSYAQQAKREWLRDIGVATDGILPALLRRNGDLNSFTLKKIAGALRSEGHTIAAGNDKQKLWRNIDAIARQHYGALKDWAWKDIRPVKSLNDAELMHMTFRPRAPKDWTLHVQKQGGSDRGRYVWLSNFDIDAVMAQYAQLEDYSGFKFFKSVPIDFETIGDPLSKLNIIELRSRGITSFGVIFNLDTHDLPGSHWVAVFGDSSTGLLAFFDSYGKPPEREIQELMAKIVVQGLYGYDGKKLREEERIEMTPVWNRTRHQFQGFACGLYSLYCIITLLGSDRSLRAFNRHCCQKIDDQTMNDFRRAWYIDAGK</sequence>
<comment type="caution">
    <text evidence="1">The sequence shown here is derived from an EMBL/GenBank/DDBJ whole genome shotgun (WGS) entry which is preliminary data.</text>
</comment>
<organism evidence="1 2">
    <name type="scientific">Coccomyxa viridis</name>
    <dbReference type="NCBI Taxonomy" id="1274662"/>
    <lineage>
        <taxon>Eukaryota</taxon>
        <taxon>Viridiplantae</taxon>
        <taxon>Chlorophyta</taxon>
        <taxon>core chlorophytes</taxon>
        <taxon>Trebouxiophyceae</taxon>
        <taxon>Trebouxiophyceae incertae sedis</taxon>
        <taxon>Coccomyxaceae</taxon>
        <taxon>Coccomyxa</taxon>
    </lineage>
</organism>
<evidence type="ECO:0008006" key="3">
    <source>
        <dbReference type="Google" id="ProtNLM"/>
    </source>
</evidence>
<evidence type="ECO:0000313" key="2">
    <source>
        <dbReference type="Proteomes" id="UP001314263"/>
    </source>
</evidence>
<evidence type="ECO:0000313" key="1">
    <source>
        <dbReference type="EMBL" id="CAK0775947.1"/>
    </source>
</evidence>